<dbReference type="EMBL" id="AJIX01000033">
    <property type="protein sequence ID" value="KGR07336.1"/>
    <property type="molecule type" value="Genomic_DNA"/>
</dbReference>
<dbReference type="AlphaFoldDB" id="A0AB34PNQ4"/>
<organism evidence="1 2">
    <name type="scientific">Candida albicans P78048</name>
    <dbReference type="NCBI Taxonomy" id="1094989"/>
    <lineage>
        <taxon>Eukaryota</taxon>
        <taxon>Fungi</taxon>
        <taxon>Dikarya</taxon>
        <taxon>Ascomycota</taxon>
        <taxon>Saccharomycotina</taxon>
        <taxon>Pichiomycetes</taxon>
        <taxon>Debaryomycetaceae</taxon>
        <taxon>Candida/Lodderomyces clade</taxon>
        <taxon>Candida</taxon>
    </lineage>
</organism>
<name>A0AB34PNQ4_CANAX</name>
<gene>
    <name evidence="1" type="ORF">MG3_04612</name>
</gene>
<evidence type="ECO:0000313" key="2">
    <source>
        <dbReference type="Proteomes" id="UP000030161"/>
    </source>
</evidence>
<accession>A0AB34PNQ4</accession>
<evidence type="ECO:0000313" key="1">
    <source>
        <dbReference type="EMBL" id="KGR07336.1"/>
    </source>
</evidence>
<comment type="caution">
    <text evidence="1">The sequence shown here is derived from an EMBL/GenBank/DDBJ whole genome shotgun (WGS) entry which is preliminary data.</text>
</comment>
<proteinExistence type="predicted"/>
<sequence>MPLIIIMIVIMVTTISSWKNKKMNLNWQLLRVSQF</sequence>
<dbReference type="Proteomes" id="UP000030161">
    <property type="component" value="Unassembled WGS sequence"/>
</dbReference>
<protein>
    <submittedName>
        <fullName evidence="1">Uncharacterized protein</fullName>
    </submittedName>
</protein>
<reference evidence="1 2" key="1">
    <citation type="submission" date="2013-12" db="EMBL/GenBank/DDBJ databases">
        <title>The Genome Sequence of Candida albicans P78048.</title>
        <authorList>
            <consortium name="The Broad Institute Genome Sequencing Platform"/>
            <consortium name="The Broad Institute Genome Sequencing Center for Infectious Disease"/>
            <person name="Cuomo C."/>
            <person name="Bennett R."/>
            <person name="Hirakawa M."/>
            <person name="Noverr M."/>
            <person name="Mitchell A."/>
            <person name="Young S.K."/>
            <person name="Zeng Q."/>
            <person name="Gargeya S."/>
            <person name="Fitzgerald M."/>
            <person name="Abouelleil A."/>
            <person name="Alvarado L."/>
            <person name="Berlin A.M."/>
            <person name="Chapman S.B."/>
            <person name="Dewar J."/>
            <person name="Goldberg J."/>
            <person name="Griggs A."/>
            <person name="Gujja S."/>
            <person name="Hansen M."/>
            <person name="Howarth C."/>
            <person name="Imamovic A."/>
            <person name="Larimer J."/>
            <person name="McCowan C."/>
            <person name="Murphy C."/>
            <person name="Pearson M."/>
            <person name="Priest M."/>
            <person name="Roberts A."/>
            <person name="Saif S."/>
            <person name="Shea T."/>
            <person name="Sykes S."/>
            <person name="Wortman J."/>
            <person name="Nusbaum C."/>
            <person name="Birren B."/>
        </authorList>
    </citation>
    <scope>NUCLEOTIDE SEQUENCE [LARGE SCALE GENOMIC DNA]</scope>
    <source>
        <strain evidence="1 2">P78048</strain>
    </source>
</reference>